<gene>
    <name evidence="2" type="ORF">NJQ99_11545</name>
</gene>
<accession>A0A9J6PKF4</accession>
<organism evidence="2 3">
    <name type="scientific">Futiania mangrovi</name>
    <dbReference type="NCBI Taxonomy" id="2959716"/>
    <lineage>
        <taxon>Bacteria</taxon>
        <taxon>Pseudomonadati</taxon>
        <taxon>Pseudomonadota</taxon>
        <taxon>Alphaproteobacteria</taxon>
        <taxon>Futianiales</taxon>
        <taxon>Futianiaceae</taxon>
        <taxon>Futiania</taxon>
    </lineage>
</organism>
<dbReference type="PANTHER" id="PTHR32487:SF0">
    <property type="entry name" value="3-OXO-DELTA(4,5)-STEROID 5-BETA-REDUCTASE"/>
    <property type="match status" value="1"/>
</dbReference>
<reference evidence="2" key="1">
    <citation type="submission" date="2022-06" db="EMBL/GenBank/DDBJ databases">
        <title>Isolation and Genomics of Futiania mangrovii gen. nov., sp. nov., a Rare and Metabolically-versatile member in the Class Alphaproteobacteria.</title>
        <authorList>
            <person name="Liu L."/>
            <person name="Huang W.-C."/>
            <person name="Pan J."/>
            <person name="Li J."/>
            <person name="Huang Y."/>
            <person name="Du H."/>
            <person name="Liu Y."/>
            <person name="Li M."/>
        </authorList>
    </citation>
    <scope>NUCLEOTIDE SEQUENCE</scope>
    <source>
        <strain evidence="2">FT118</strain>
    </source>
</reference>
<sequence length="362" mass="40372">MTPSPPKNTLLVVGALGVVGRSVLEHFEGLEGWDVIGLSRRQPDAPTRAEWRAVDLRDRAACEAALGDLSQVTHIAYCAVYEKPDVTRGWSEQDHVEINLAMLQNVVEVVERAAPNLRHIALMQGTKAYGGHLGPFKMPARETDPRSMGPNFYYDQMDWLAARQQNKDWTWTIFRPQIVCGAALGSPLNIVAAIGAYAAISKEQGLPLRFPGGPERVAEATDARLIARGMEWAAASPNAANQIYNIANGDVFIWQNLWPRVAALFGMEHAAPQPMSLARIMPENAACWDRLVARHGLKPTKLSDLVPDWRFADFLFGYGQRPNPHHMSTIKIRQHGFHDCLDSEEMFLELLRILQTRNILPS</sequence>
<dbReference type="Gene3D" id="3.40.50.720">
    <property type="entry name" value="NAD(P)-binding Rossmann-like Domain"/>
    <property type="match status" value="1"/>
</dbReference>
<dbReference type="SUPFAM" id="SSF51735">
    <property type="entry name" value="NAD(P)-binding Rossmann-fold domains"/>
    <property type="match status" value="1"/>
</dbReference>
<dbReference type="EMBL" id="JAMZFT010000002">
    <property type="protein sequence ID" value="MCP1337047.1"/>
    <property type="molecule type" value="Genomic_DNA"/>
</dbReference>
<dbReference type="CDD" id="cd08948">
    <property type="entry name" value="5beta-POR_like_SDR_a"/>
    <property type="match status" value="1"/>
</dbReference>
<comment type="caution">
    <text evidence="2">The sequence shown here is derived from an EMBL/GenBank/DDBJ whole genome shotgun (WGS) entry which is preliminary data.</text>
</comment>
<dbReference type="AlphaFoldDB" id="A0A9J6PKF4"/>
<dbReference type="Pfam" id="PF22917">
    <property type="entry name" value="PRISE"/>
    <property type="match status" value="1"/>
</dbReference>
<protein>
    <submittedName>
        <fullName evidence="2">SDR family oxidoreductase</fullName>
    </submittedName>
</protein>
<feature type="domain" description="PRISE-like Rossmann-fold" evidence="1">
    <location>
        <begin position="63"/>
        <end position="302"/>
    </location>
</feature>
<evidence type="ECO:0000259" key="1">
    <source>
        <dbReference type="Pfam" id="PF22917"/>
    </source>
</evidence>
<dbReference type="RefSeq" id="WP_269332984.1">
    <property type="nucleotide sequence ID" value="NZ_JAMZFT010000002.1"/>
</dbReference>
<evidence type="ECO:0000313" key="3">
    <source>
        <dbReference type="Proteomes" id="UP001055804"/>
    </source>
</evidence>
<dbReference type="Proteomes" id="UP001055804">
    <property type="component" value="Unassembled WGS sequence"/>
</dbReference>
<dbReference type="InterPro" id="IPR055222">
    <property type="entry name" value="PRISE-like_Rossmann-fold"/>
</dbReference>
<evidence type="ECO:0000313" key="2">
    <source>
        <dbReference type="EMBL" id="MCP1337047.1"/>
    </source>
</evidence>
<dbReference type="PANTHER" id="PTHR32487">
    <property type="entry name" value="3-OXO-DELTA(4,5)-STEROID 5-BETA-REDUCTASE"/>
    <property type="match status" value="1"/>
</dbReference>
<keyword evidence="3" id="KW-1185">Reference proteome</keyword>
<name>A0A9J6PKF4_9PROT</name>
<dbReference type="InterPro" id="IPR036291">
    <property type="entry name" value="NAD(P)-bd_dom_sf"/>
</dbReference>
<proteinExistence type="predicted"/>